<proteinExistence type="predicted"/>
<dbReference type="EMBL" id="JAMKPW020000021">
    <property type="protein sequence ID" value="KAK8207614.1"/>
    <property type="molecule type" value="Genomic_DNA"/>
</dbReference>
<sequence length="571" mass="63263">MPAYTESPYPLDLGPLGHITGLTLTPTTTTTSSSTSSTSSTSSSSTPACHYIGGLPYAQPPRKCFQRARALPPHHRYTGTYTGATALCPQPGYSPYSHTNPPTKEARRQWSEGCFQLNMWIPASAPDQKRPQAGWPVFVFLHGGWLQFGTANTAPAVLAGLLGEAGLGAVVVMPAYRVNAFGFLASAELQSEAEAEAEAEMGKEATVGNLGFWDQRLALEWVGKNIGRFGGDAERITVGGYSAGAHSTFQQLAHDLYLPSSQSLIKRAIMWSNGPGVQPKPLSSHQTQFNELLSSLSIPLSLSPTEKLTRLRAVPLDDLIRVQDTLSNSEFRALSDGVFVNENLIADINSGRFAAMMRERNVRVLNGECEAEHAVYGSWRPPQNNTYDACQHRLAADYPLPGVQKLMRFLCPQGKLPKGTKDWTEAFGHLYAAMQVHSLERGFVAALARGGCEIGTDVLRYRIEWRARCCDAMFPREWGVTHGTDMAIWFWGNGWADGLTEDEKRVVGELQGVFGRFVRGEEVEWRRGERWVRRLRGDGGMDWWEDERWEEGVRVWELVNPVLEEKESAKL</sequence>
<reference evidence="1" key="1">
    <citation type="submission" date="2024-02" db="EMBL/GenBank/DDBJ databases">
        <title>Metagenome Assembled Genome of Zalaria obscura JY119.</title>
        <authorList>
            <person name="Vighnesh L."/>
            <person name="Jagadeeshwari U."/>
            <person name="Venkata Ramana C."/>
            <person name="Sasikala C."/>
        </authorList>
    </citation>
    <scope>NUCLEOTIDE SEQUENCE</scope>
    <source>
        <strain evidence="1">JY119</strain>
    </source>
</reference>
<name>A0ACC3SCM8_9PEZI</name>
<protein>
    <submittedName>
        <fullName evidence="1">Uncharacterized protein</fullName>
    </submittedName>
</protein>
<accession>A0ACC3SCM8</accession>
<evidence type="ECO:0000313" key="1">
    <source>
        <dbReference type="EMBL" id="KAK8207614.1"/>
    </source>
</evidence>
<evidence type="ECO:0000313" key="2">
    <source>
        <dbReference type="Proteomes" id="UP001320706"/>
    </source>
</evidence>
<comment type="caution">
    <text evidence="1">The sequence shown here is derived from an EMBL/GenBank/DDBJ whole genome shotgun (WGS) entry which is preliminary data.</text>
</comment>
<keyword evidence="2" id="KW-1185">Reference proteome</keyword>
<organism evidence="1 2">
    <name type="scientific">Zalaria obscura</name>
    <dbReference type="NCBI Taxonomy" id="2024903"/>
    <lineage>
        <taxon>Eukaryota</taxon>
        <taxon>Fungi</taxon>
        <taxon>Dikarya</taxon>
        <taxon>Ascomycota</taxon>
        <taxon>Pezizomycotina</taxon>
        <taxon>Dothideomycetes</taxon>
        <taxon>Dothideomycetidae</taxon>
        <taxon>Dothideales</taxon>
        <taxon>Zalariaceae</taxon>
        <taxon>Zalaria</taxon>
    </lineage>
</organism>
<dbReference type="Proteomes" id="UP001320706">
    <property type="component" value="Unassembled WGS sequence"/>
</dbReference>
<gene>
    <name evidence="1" type="ORF">M8818_004268</name>
</gene>